<dbReference type="OrthoDB" id="47007at2759"/>
<comment type="caution">
    <text evidence="1">The sequence shown here is derived from an EMBL/GenBank/DDBJ whole genome shotgun (WGS) entry which is preliminary data.</text>
</comment>
<dbReference type="STRING" id="299467.A0A443SCV6"/>
<dbReference type="Proteomes" id="UP000288716">
    <property type="component" value="Unassembled WGS sequence"/>
</dbReference>
<name>A0A443SCV6_9ACAR</name>
<dbReference type="InterPro" id="IPR036291">
    <property type="entry name" value="NAD(P)-bd_dom_sf"/>
</dbReference>
<dbReference type="SUPFAM" id="SSF51735">
    <property type="entry name" value="NAD(P)-binding Rossmann-fold domains"/>
    <property type="match status" value="1"/>
</dbReference>
<proteinExistence type="predicted"/>
<reference evidence="1 2" key="1">
    <citation type="journal article" date="2018" name="Gigascience">
        <title>Genomes of trombidid mites reveal novel predicted allergens and laterally-transferred genes associated with secondary metabolism.</title>
        <authorList>
            <person name="Dong X."/>
            <person name="Chaisiri K."/>
            <person name="Xia D."/>
            <person name="Armstrong S.D."/>
            <person name="Fang Y."/>
            <person name="Donnelly M.J."/>
            <person name="Kadowaki T."/>
            <person name="McGarry J.W."/>
            <person name="Darby A.C."/>
            <person name="Makepeace B.L."/>
        </authorList>
    </citation>
    <scope>NUCLEOTIDE SEQUENCE [LARGE SCALE GENOMIC DNA]</scope>
    <source>
        <strain evidence="1">UoL-UT</strain>
    </source>
</reference>
<keyword evidence="2" id="KW-1185">Reference proteome</keyword>
<dbReference type="VEuPathDB" id="VectorBase:LDEU006661"/>
<dbReference type="EMBL" id="NCKV01003773">
    <property type="protein sequence ID" value="RWS25378.1"/>
    <property type="molecule type" value="Genomic_DNA"/>
</dbReference>
<accession>A0A443SCV6</accession>
<sequence>LALDGIRVNSVNPGVVVTEIHKSGGMTDEEYLKV</sequence>
<evidence type="ECO:0000313" key="1">
    <source>
        <dbReference type="EMBL" id="RWS25378.1"/>
    </source>
</evidence>
<evidence type="ECO:0000313" key="2">
    <source>
        <dbReference type="Proteomes" id="UP000288716"/>
    </source>
</evidence>
<protein>
    <submittedName>
        <fullName evidence="1">Putative oxidoreductase-like protein</fullName>
    </submittedName>
</protein>
<feature type="non-terminal residue" evidence="1">
    <location>
        <position position="1"/>
    </location>
</feature>
<dbReference type="AlphaFoldDB" id="A0A443SCV6"/>
<gene>
    <name evidence="1" type="ORF">B4U80_06818</name>
</gene>
<organism evidence="1 2">
    <name type="scientific">Leptotrombidium deliense</name>
    <dbReference type="NCBI Taxonomy" id="299467"/>
    <lineage>
        <taxon>Eukaryota</taxon>
        <taxon>Metazoa</taxon>
        <taxon>Ecdysozoa</taxon>
        <taxon>Arthropoda</taxon>
        <taxon>Chelicerata</taxon>
        <taxon>Arachnida</taxon>
        <taxon>Acari</taxon>
        <taxon>Acariformes</taxon>
        <taxon>Trombidiformes</taxon>
        <taxon>Prostigmata</taxon>
        <taxon>Anystina</taxon>
        <taxon>Parasitengona</taxon>
        <taxon>Trombiculoidea</taxon>
        <taxon>Trombiculidae</taxon>
        <taxon>Leptotrombidium</taxon>
    </lineage>
</organism>